<proteinExistence type="predicted"/>
<dbReference type="InterPro" id="IPR006311">
    <property type="entry name" value="TAT_signal"/>
</dbReference>
<reference evidence="2" key="1">
    <citation type="journal article" date="2019" name="Int. J. Syst. Evol. Microbiol.">
        <title>The Global Catalogue of Microorganisms (GCM) 10K type strain sequencing project: providing services to taxonomists for standard genome sequencing and annotation.</title>
        <authorList>
            <consortium name="The Broad Institute Genomics Platform"/>
            <consortium name="The Broad Institute Genome Sequencing Center for Infectious Disease"/>
            <person name="Wu L."/>
            <person name="Ma J."/>
        </authorList>
    </citation>
    <scope>NUCLEOTIDE SEQUENCE [LARGE SCALE GENOMIC DNA]</scope>
    <source>
        <strain evidence="2">JCM 14902</strain>
    </source>
</reference>
<dbReference type="Proteomes" id="UP001500326">
    <property type="component" value="Unassembled WGS sequence"/>
</dbReference>
<dbReference type="InterPro" id="IPR012334">
    <property type="entry name" value="Pectin_lyas_fold"/>
</dbReference>
<accession>A0ABP5DQ27</accession>
<dbReference type="Gene3D" id="2.160.20.10">
    <property type="entry name" value="Single-stranded right-handed beta-helix, Pectin lyase-like"/>
    <property type="match status" value="1"/>
</dbReference>
<dbReference type="InterPro" id="IPR011050">
    <property type="entry name" value="Pectin_lyase_fold/virulence"/>
</dbReference>
<comment type="caution">
    <text evidence="1">The sequence shown here is derived from an EMBL/GenBank/DDBJ whole genome shotgun (WGS) entry which is preliminary data.</text>
</comment>
<protein>
    <submittedName>
        <fullName evidence="1">Uncharacterized protein</fullName>
    </submittedName>
</protein>
<keyword evidence="2" id="KW-1185">Reference proteome</keyword>
<evidence type="ECO:0000313" key="1">
    <source>
        <dbReference type="EMBL" id="GAA1982651.1"/>
    </source>
</evidence>
<dbReference type="EMBL" id="BAAAOH010000001">
    <property type="protein sequence ID" value="GAA1982651.1"/>
    <property type="molecule type" value="Genomic_DNA"/>
</dbReference>
<dbReference type="PROSITE" id="PS51318">
    <property type="entry name" value="TAT"/>
    <property type="match status" value="1"/>
</dbReference>
<gene>
    <name evidence="1" type="ORF">GCM10009777_15540</name>
</gene>
<sequence length="543" mass="56119">MPDAIPVTKSSRRRFLQALSISGVTTVASVASVTSLASPAAAADAPVLVGDGKTDDAPALQRFFDLNLQPPFQTGKTYLLNSPVFLDDADRTSMYVVDLNGATLLLGKSLPTTDAFYRDPTTKWAIFPNTKRSALAGGKVNVSVATRGTGVYTGALISMVLRNGTVDGAGANVGLSFANRTGSKFESIILKAGRTLLSWFDYSDASVFIQCHNRAGGPAASTLIEQINSGDGLLMQSCKADATVGLARLKYCRGAEIVSTVTGRIELDQCSAIMIRGGHQETPLANDTIVDVRSSDVVLDTTALYLARGPVGSALPPAIRITDTGTAPSSVVLRDCTEMRALLDTDDELGALVSIDKTIAGTKFEARSLTSAVSVRKVGGVWNPSIGPDITGVGTIAAAVAASSAVIAGGSFILRNPGSGWAARTTIESQNTVATAPVVALAVSTDAFVGSLAGSGTRYRCRGVLPDGTETPWTTYTPVAAAVTGTIKLVISTVGGPQELQIRRYSATSTTAEAHLSVPAGAVAHTLYDTGGALNGFAWLPGT</sequence>
<dbReference type="SUPFAM" id="SSF51126">
    <property type="entry name" value="Pectin lyase-like"/>
    <property type="match status" value="1"/>
</dbReference>
<name>A0ABP5DQ27_9MICO</name>
<organism evidence="1 2">
    <name type="scientific">Microbacterium pumilum</name>
    <dbReference type="NCBI Taxonomy" id="344165"/>
    <lineage>
        <taxon>Bacteria</taxon>
        <taxon>Bacillati</taxon>
        <taxon>Actinomycetota</taxon>
        <taxon>Actinomycetes</taxon>
        <taxon>Micrococcales</taxon>
        <taxon>Microbacteriaceae</taxon>
        <taxon>Microbacterium</taxon>
    </lineage>
</organism>
<evidence type="ECO:0000313" key="2">
    <source>
        <dbReference type="Proteomes" id="UP001500326"/>
    </source>
</evidence>